<name>A0A0M6XN92_9RHOB</name>
<dbReference type="GO" id="GO:0019693">
    <property type="term" value="P:ribose phosphate metabolic process"/>
    <property type="evidence" value="ECO:0007669"/>
    <property type="project" value="TreeGrafter"/>
</dbReference>
<dbReference type="PRINTS" id="PR00502">
    <property type="entry name" value="NUDIXFAMILY"/>
</dbReference>
<dbReference type="Gene3D" id="3.90.79.10">
    <property type="entry name" value="Nucleoside Triphosphate Pyrophosphohydrolase"/>
    <property type="match status" value="1"/>
</dbReference>
<reference evidence="6 7" key="1">
    <citation type="submission" date="2015-07" db="EMBL/GenBank/DDBJ databases">
        <authorList>
            <person name="Noorani M."/>
        </authorList>
    </citation>
    <scope>NUCLEOTIDE SEQUENCE [LARGE SCALE GENOMIC DNA]</scope>
    <source>
        <strain evidence="6 7">CECT 5088</strain>
    </source>
</reference>
<evidence type="ECO:0000313" key="6">
    <source>
        <dbReference type="EMBL" id="CTQ32616.1"/>
    </source>
</evidence>
<dbReference type="PANTHER" id="PTHR11839:SF22">
    <property type="entry name" value="NUDIX HYDROLASE 26, CHLOROPLASTIC"/>
    <property type="match status" value="1"/>
</dbReference>
<keyword evidence="3 4" id="KW-0378">Hydrolase</keyword>
<dbReference type="GO" id="GO:0008893">
    <property type="term" value="F:guanosine-3',5'-bis(diphosphate) 3'-diphosphatase activity"/>
    <property type="evidence" value="ECO:0007669"/>
    <property type="project" value="TreeGrafter"/>
</dbReference>
<dbReference type="InterPro" id="IPR022927">
    <property type="entry name" value="RppH"/>
</dbReference>
<dbReference type="PROSITE" id="PS00893">
    <property type="entry name" value="NUDIX_BOX"/>
    <property type="match status" value="1"/>
</dbReference>
<dbReference type="PROSITE" id="PS51462">
    <property type="entry name" value="NUDIX"/>
    <property type="match status" value="1"/>
</dbReference>
<evidence type="ECO:0000256" key="4">
    <source>
        <dbReference type="RuleBase" id="RU003476"/>
    </source>
</evidence>
<organism evidence="6 7">
    <name type="scientific">Jannaschia rubra</name>
    <dbReference type="NCBI Taxonomy" id="282197"/>
    <lineage>
        <taxon>Bacteria</taxon>
        <taxon>Pseudomonadati</taxon>
        <taxon>Pseudomonadota</taxon>
        <taxon>Alphaproteobacteria</taxon>
        <taxon>Rhodobacterales</taxon>
        <taxon>Roseobacteraceae</taxon>
        <taxon>Jannaschia</taxon>
    </lineage>
</organism>
<comment type="similarity">
    <text evidence="4">Belongs to the Nudix hydrolase family.</text>
</comment>
<dbReference type="Pfam" id="PF00293">
    <property type="entry name" value="NUDIX"/>
    <property type="match status" value="1"/>
</dbReference>
<feature type="domain" description="Nudix hydrolase" evidence="5">
    <location>
        <begin position="17"/>
        <end position="160"/>
    </location>
</feature>
<dbReference type="InterPro" id="IPR000086">
    <property type="entry name" value="NUDIX_hydrolase_dom"/>
</dbReference>
<proteinExistence type="inferred from homology"/>
<dbReference type="SUPFAM" id="SSF55811">
    <property type="entry name" value="Nudix"/>
    <property type="match status" value="1"/>
</dbReference>
<comment type="cofactor">
    <cofactor evidence="1">
        <name>Mn(2+)</name>
        <dbReference type="ChEBI" id="CHEBI:29035"/>
    </cofactor>
</comment>
<evidence type="ECO:0000256" key="1">
    <source>
        <dbReference type="ARBA" id="ARBA00001936"/>
    </source>
</evidence>
<accession>A0A0M6XN92</accession>
<gene>
    <name evidence="6" type="primary">rppH</name>
    <name evidence="6" type="ORF">JAN5088_01387</name>
</gene>
<dbReference type="RefSeq" id="WP_342351456.1">
    <property type="nucleotide sequence ID" value="NZ_FOOS01000001.1"/>
</dbReference>
<dbReference type="PANTHER" id="PTHR11839">
    <property type="entry name" value="UDP/ADP-SUGAR PYROPHOSPHATASE"/>
    <property type="match status" value="1"/>
</dbReference>
<dbReference type="CDD" id="cd03671">
    <property type="entry name" value="NUDIX_Ap4A_hydrolase_plant_like"/>
    <property type="match status" value="1"/>
</dbReference>
<sequence length="165" mass="18295">MTETKTAPMTPEIASLPWRPCAGVCLTNPSGLVWVGERLDRPGAWQMPQGGIDAGETPRDAALRELTEETGLSPGSVTLRAALPEPLRYDLPADLAGKLWKGRYRGQEQHWFHMVYDGPDDAVDLDAHVREFSRWAWLSGPEVLAAIVPFKRDIYAAVLRGFDLL</sequence>
<dbReference type="EC" id="3.6.1.-" evidence="6"/>
<keyword evidence="7" id="KW-1185">Reference proteome</keyword>
<dbReference type="InterPro" id="IPR015797">
    <property type="entry name" value="NUDIX_hydrolase-like_dom_sf"/>
</dbReference>
<evidence type="ECO:0000256" key="3">
    <source>
        <dbReference type="ARBA" id="ARBA00022801"/>
    </source>
</evidence>
<dbReference type="GO" id="GO:0034432">
    <property type="term" value="F:bis(5'-adenosyl)-pentaphosphatase activity"/>
    <property type="evidence" value="ECO:0007669"/>
    <property type="project" value="TreeGrafter"/>
</dbReference>
<dbReference type="STRING" id="282197.SAMN04488517_101550"/>
<dbReference type="Proteomes" id="UP000048908">
    <property type="component" value="Unassembled WGS sequence"/>
</dbReference>
<dbReference type="EMBL" id="CXPG01000014">
    <property type="protein sequence ID" value="CTQ32616.1"/>
    <property type="molecule type" value="Genomic_DNA"/>
</dbReference>
<dbReference type="GO" id="GO:0006753">
    <property type="term" value="P:nucleoside phosphate metabolic process"/>
    <property type="evidence" value="ECO:0007669"/>
    <property type="project" value="TreeGrafter"/>
</dbReference>
<evidence type="ECO:0000256" key="2">
    <source>
        <dbReference type="ARBA" id="ARBA00001946"/>
    </source>
</evidence>
<dbReference type="InterPro" id="IPR020476">
    <property type="entry name" value="Nudix_hydrolase"/>
</dbReference>
<evidence type="ECO:0000259" key="5">
    <source>
        <dbReference type="PROSITE" id="PS51462"/>
    </source>
</evidence>
<dbReference type="InterPro" id="IPR020084">
    <property type="entry name" value="NUDIX_hydrolase_CS"/>
</dbReference>
<dbReference type="NCBIfam" id="NF001938">
    <property type="entry name" value="PRK00714.1-5"/>
    <property type="match status" value="1"/>
</dbReference>
<evidence type="ECO:0000313" key="7">
    <source>
        <dbReference type="Proteomes" id="UP000048908"/>
    </source>
</evidence>
<dbReference type="AlphaFoldDB" id="A0A0M6XN92"/>
<protein>
    <submittedName>
        <fullName evidence="6">RNA pyrophosphohydrolase</fullName>
        <ecNumber evidence="6">3.6.1.-</ecNumber>
    </submittedName>
</protein>
<comment type="cofactor">
    <cofactor evidence="2">
        <name>Mg(2+)</name>
        <dbReference type="ChEBI" id="CHEBI:18420"/>
    </cofactor>
</comment>